<dbReference type="InterPro" id="IPR011008">
    <property type="entry name" value="Dimeric_a/b-barrel"/>
</dbReference>
<dbReference type="PANTHER" id="PTHR30154">
    <property type="entry name" value="LEUCINE-RESPONSIVE REGULATORY PROTEIN"/>
    <property type="match status" value="1"/>
</dbReference>
<keyword evidence="2" id="KW-0238">DNA-binding</keyword>
<comment type="caution">
    <text evidence="5">The sequence shown here is derived from an EMBL/GenBank/DDBJ whole genome shotgun (WGS) entry which is preliminary data.</text>
</comment>
<dbReference type="SUPFAM" id="SSF54909">
    <property type="entry name" value="Dimeric alpha+beta barrel"/>
    <property type="match status" value="1"/>
</dbReference>
<feature type="domain" description="HTH asnC-type" evidence="4">
    <location>
        <begin position="14"/>
        <end position="75"/>
    </location>
</feature>
<proteinExistence type="predicted"/>
<dbReference type="InterPro" id="IPR000485">
    <property type="entry name" value="AsnC-type_HTH_dom"/>
</dbReference>
<evidence type="ECO:0000313" key="5">
    <source>
        <dbReference type="EMBL" id="MEO3711743.1"/>
    </source>
</evidence>
<evidence type="ECO:0000256" key="2">
    <source>
        <dbReference type="ARBA" id="ARBA00023125"/>
    </source>
</evidence>
<organism evidence="5 6">
    <name type="scientific">Roseateles flavus</name>
    <dbReference type="NCBI Taxonomy" id="3149041"/>
    <lineage>
        <taxon>Bacteria</taxon>
        <taxon>Pseudomonadati</taxon>
        <taxon>Pseudomonadota</taxon>
        <taxon>Betaproteobacteria</taxon>
        <taxon>Burkholderiales</taxon>
        <taxon>Sphaerotilaceae</taxon>
        <taxon>Roseateles</taxon>
    </lineage>
</organism>
<dbReference type="PANTHER" id="PTHR30154:SF34">
    <property type="entry name" value="TRANSCRIPTIONAL REGULATOR AZLB"/>
    <property type="match status" value="1"/>
</dbReference>
<dbReference type="Pfam" id="PF01037">
    <property type="entry name" value="AsnC_trans_reg"/>
    <property type="match status" value="1"/>
</dbReference>
<dbReference type="Proteomes" id="UP001462640">
    <property type="component" value="Unassembled WGS sequence"/>
</dbReference>
<evidence type="ECO:0000256" key="1">
    <source>
        <dbReference type="ARBA" id="ARBA00023015"/>
    </source>
</evidence>
<dbReference type="Pfam" id="PF13404">
    <property type="entry name" value="HTH_AsnC-type"/>
    <property type="match status" value="1"/>
</dbReference>
<accession>A0ABV0G9K6</accession>
<dbReference type="Gene3D" id="3.30.70.920">
    <property type="match status" value="1"/>
</dbReference>
<dbReference type="InterPro" id="IPR019888">
    <property type="entry name" value="Tscrpt_reg_AsnC-like"/>
</dbReference>
<evidence type="ECO:0000259" key="4">
    <source>
        <dbReference type="PROSITE" id="PS50956"/>
    </source>
</evidence>
<dbReference type="SMART" id="SM00344">
    <property type="entry name" value="HTH_ASNC"/>
    <property type="match status" value="1"/>
</dbReference>
<protein>
    <submittedName>
        <fullName evidence="5">Lrp/AsnC family transcriptional regulator</fullName>
    </submittedName>
</protein>
<dbReference type="EMBL" id="JBDPZC010000001">
    <property type="protein sequence ID" value="MEO3711743.1"/>
    <property type="molecule type" value="Genomic_DNA"/>
</dbReference>
<gene>
    <name evidence="5" type="ORF">ABDJ40_03075</name>
</gene>
<dbReference type="InterPro" id="IPR019887">
    <property type="entry name" value="Tscrpt_reg_AsnC/Lrp_C"/>
</dbReference>
<dbReference type="InterPro" id="IPR036388">
    <property type="entry name" value="WH-like_DNA-bd_sf"/>
</dbReference>
<sequence length="169" mass="18778">MSQAPLPKAQPAALDALDAALLDLLQRDASLPVRTLADRLGTSPATCQRRMAQLRESGVLQRQVAIVDRRLVGRPLTVFVSVELDRQNAALLTQFEQRMAAEDAVMACYEVSGEFDFLLIVSAESMEQFHAFTREAFSSSHNVRNFKSMFAMNCSKFETRVPLRATAGR</sequence>
<evidence type="ECO:0000256" key="3">
    <source>
        <dbReference type="ARBA" id="ARBA00023163"/>
    </source>
</evidence>
<dbReference type="InterPro" id="IPR036390">
    <property type="entry name" value="WH_DNA-bd_sf"/>
</dbReference>
<dbReference type="SUPFAM" id="SSF46785">
    <property type="entry name" value="Winged helix' DNA-binding domain"/>
    <property type="match status" value="1"/>
</dbReference>
<keyword evidence="3" id="KW-0804">Transcription</keyword>
<reference evidence="5 6" key="1">
    <citation type="submission" date="2024-05" db="EMBL/GenBank/DDBJ databases">
        <title>Roseateles sp. 2.12 16S ribosomal RNA gene Genome sequencing and assembly.</title>
        <authorList>
            <person name="Woo H."/>
        </authorList>
    </citation>
    <scope>NUCLEOTIDE SEQUENCE [LARGE SCALE GENOMIC DNA]</scope>
    <source>
        <strain evidence="5 6">2.12</strain>
    </source>
</reference>
<dbReference type="RefSeq" id="WP_347605913.1">
    <property type="nucleotide sequence ID" value="NZ_JBDPZC010000001.1"/>
</dbReference>
<dbReference type="PRINTS" id="PR00033">
    <property type="entry name" value="HTHASNC"/>
</dbReference>
<name>A0ABV0G9K6_9BURK</name>
<dbReference type="Gene3D" id="1.10.10.10">
    <property type="entry name" value="Winged helix-like DNA-binding domain superfamily/Winged helix DNA-binding domain"/>
    <property type="match status" value="1"/>
</dbReference>
<keyword evidence="1" id="KW-0805">Transcription regulation</keyword>
<dbReference type="PROSITE" id="PS50956">
    <property type="entry name" value="HTH_ASNC_2"/>
    <property type="match status" value="1"/>
</dbReference>
<evidence type="ECO:0000313" key="6">
    <source>
        <dbReference type="Proteomes" id="UP001462640"/>
    </source>
</evidence>
<keyword evidence="6" id="KW-1185">Reference proteome</keyword>